<keyword evidence="2" id="KW-1185">Reference proteome</keyword>
<dbReference type="EMBL" id="FO203427">
    <property type="protein sequence ID" value="CCH48012.1"/>
    <property type="molecule type" value="Genomic_DNA"/>
</dbReference>
<dbReference type="AlphaFoldDB" id="M1WR07"/>
<reference evidence="2" key="2">
    <citation type="journal article" date="2013" name="Stand. Genomic Sci.">
        <title>Complete genome sequence of Desulfocapsa sulfexigens, a marine deltaproteobacterium specialized in disproportionating inorganic sulfur compounds.</title>
        <authorList>
            <person name="Finster K.W."/>
            <person name="Kjeldsen K.U."/>
            <person name="Kube M."/>
            <person name="Reinhardt R."/>
            <person name="Mussmann M."/>
            <person name="Amann R."/>
            <person name="Schreiber L."/>
        </authorList>
    </citation>
    <scope>NUCLEOTIDE SEQUENCE [LARGE SCALE GENOMIC DNA]</scope>
    <source>
        <strain evidence="2">DSM 10523 / SB164P1</strain>
    </source>
</reference>
<protein>
    <submittedName>
        <fullName evidence="1">Uncharacterized protein</fullName>
    </submittedName>
</protein>
<organism evidence="1 2">
    <name type="scientific">Pseudodesulfovibrio piezophilus (strain DSM 21447 / JCM 15486 / C1TLV30)</name>
    <name type="common">Desulfovibrio piezophilus</name>
    <dbReference type="NCBI Taxonomy" id="1322246"/>
    <lineage>
        <taxon>Bacteria</taxon>
        <taxon>Pseudomonadati</taxon>
        <taxon>Thermodesulfobacteriota</taxon>
        <taxon>Desulfovibrionia</taxon>
        <taxon>Desulfovibrionales</taxon>
        <taxon>Desulfovibrionaceae</taxon>
    </lineage>
</organism>
<dbReference type="HOGENOM" id="CLU_1882407_0_0_7"/>
<dbReference type="Proteomes" id="UP000011724">
    <property type="component" value="Chromosome"/>
</dbReference>
<dbReference type="RefSeq" id="WP_015414066.1">
    <property type="nucleotide sequence ID" value="NC_020409.1"/>
</dbReference>
<evidence type="ECO:0000313" key="1">
    <source>
        <dbReference type="EMBL" id="CCH48012.1"/>
    </source>
</evidence>
<accession>M1WR07</accession>
<gene>
    <name evidence="1" type="ordered locus">BN4_10775</name>
</gene>
<proteinExistence type="predicted"/>
<reference evidence="1 2" key="1">
    <citation type="journal article" date="2013" name="PLoS ONE">
        <title>The first genomic and proteomic characterization of a deep-sea sulfate reducer: insights into the piezophilic lifestyle of Desulfovibrio piezophilus.</title>
        <authorList>
            <person name="Pradel N."/>
            <person name="Ji B."/>
            <person name="Gimenez G."/>
            <person name="Talla E."/>
            <person name="Lenoble P."/>
            <person name="Garel M."/>
            <person name="Tamburini C."/>
            <person name="Fourquet P."/>
            <person name="Lebrun R."/>
            <person name="Bertin P."/>
            <person name="Denis Y."/>
            <person name="Pophillat M."/>
            <person name="Barbe V."/>
            <person name="Ollivier B."/>
            <person name="Dolla A."/>
        </authorList>
    </citation>
    <scope>NUCLEOTIDE SEQUENCE [LARGE SCALE GENOMIC DNA]</scope>
    <source>
        <strain evidence="2">DSM 10523 / SB164P1</strain>
    </source>
</reference>
<sequence length="135" mass="14523">MIKPKALVDVTNSTPFCVARMDFTTIPGKSLLDGLDSACHTSCGIFTEMASGPERRTEIFDKLSESKEKINFSTFAEEVELTRKADAGDAWNTPIRKASSMGQSGLLALFTVTSSSYAIVVQSDTNSSPLSSAFL</sequence>
<name>M1WR07_PSEP2</name>
<evidence type="ECO:0000313" key="2">
    <source>
        <dbReference type="Proteomes" id="UP000011724"/>
    </source>
</evidence>
<dbReference type="KEGG" id="dpi:BN4_10775"/>